<dbReference type="RefSeq" id="WP_159765155.1">
    <property type="nucleotide sequence ID" value="NZ_WUUT01000007.1"/>
</dbReference>
<name>A0A6B0TDG8_9EURY</name>
<dbReference type="OrthoDB" id="373445at2157"/>
<dbReference type="AlphaFoldDB" id="A0A6B0TDG8"/>
<comment type="caution">
    <text evidence="1">The sequence shown here is derived from an EMBL/GenBank/DDBJ whole genome shotgun (WGS) entry which is preliminary data.</text>
</comment>
<sequence>MITFGLREITAPDDWESVTAGMAPDGVAFDVEIRGETCAHRTSLTNLIGLYLCVREGDRSACEQCPYDIDIVGADQVRLNDNYMLDLESENITLDRSDVVAALEPFVTEICRQLDRQSTAEEREAGLEYLQSVFDFDAAQFHREHTGR</sequence>
<keyword evidence="2" id="KW-1185">Reference proteome</keyword>
<evidence type="ECO:0000313" key="2">
    <source>
        <dbReference type="Proteomes" id="UP000466535"/>
    </source>
</evidence>
<dbReference type="Proteomes" id="UP000466535">
    <property type="component" value="Unassembled WGS sequence"/>
</dbReference>
<evidence type="ECO:0000313" key="1">
    <source>
        <dbReference type="EMBL" id="MXR52970.1"/>
    </source>
</evidence>
<proteinExistence type="predicted"/>
<protein>
    <submittedName>
        <fullName evidence="1">Uncharacterized protein</fullName>
    </submittedName>
</protein>
<gene>
    <name evidence="1" type="ORF">GRX03_15325</name>
</gene>
<dbReference type="EMBL" id="WUUT01000007">
    <property type="protein sequence ID" value="MXR52970.1"/>
    <property type="molecule type" value="Genomic_DNA"/>
</dbReference>
<reference evidence="1 2" key="1">
    <citation type="submission" date="2019-12" db="EMBL/GenBank/DDBJ databases">
        <title>Isolation and characterization of three novel carbon monoxide-oxidizing members of Halobacteria from salione crusts and soils.</title>
        <authorList>
            <person name="Myers M.R."/>
            <person name="King G.M."/>
        </authorList>
    </citation>
    <scope>NUCLEOTIDE SEQUENCE [LARGE SCALE GENOMIC DNA]</scope>
    <source>
        <strain evidence="1 2">WSH3</strain>
    </source>
</reference>
<accession>A0A6B0TDG8</accession>
<organism evidence="1 2">
    <name type="scientific">Halovenus carboxidivorans</name>
    <dbReference type="NCBI Taxonomy" id="2692199"/>
    <lineage>
        <taxon>Archaea</taxon>
        <taxon>Methanobacteriati</taxon>
        <taxon>Methanobacteriota</taxon>
        <taxon>Stenosarchaea group</taxon>
        <taxon>Halobacteria</taxon>
        <taxon>Halobacteriales</taxon>
        <taxon>Haloarculaceae</taxon>
        <taxon>Halovenus</taxon>
    </lineage>
</organism>